<dbReference type="EMBL" id="BAAAME010000004">
    <property type="protein sequence ID" value="GAA1741878.1"/>
    <property type="molecule type" value="Genomic_DNA"/>
</dbReference>
<evidence type="ECO:0000256" key="5">
    <source>
        <dbReference type="ARBA" id="ARBA00022692"/>
    </source>
</evidence>
<comment type="similarity">
    <text evidence="2">Belongs to the binding-protein-dependent transport system permease family. FecCD subfamily.</text>
</comment>
<feature type="transmembrane region" description="Helical" evidence="8">
    <location>
        <begin position="123"/>
        <end position="156"/>
    </location>
</feature>
<comment type="subcellular location">
    <subcellularLocation>
        <location evidence="1">Cell membrane</location>
        <topology evidence="1">Multi-pass membrane protein</topology>
    </subcellularLocation>
</comment>
<dbReference type="Pfam" id="PF01032">
    <property type="entry name" value="FecCD"/>
    <property type="match status" value="1"/>
</dbReference>
<evidence type="ECO:0000256" key="1">
    <source>
        <dbReference type="ARBA" id="ARBA00004651"/>
    </source>
</evidence>
<dbReference type="InterPro" id="IPR000522">
    <property type="entry name" value="ABC_transptr_permease_BtuC"/>
</dbReference>
<keyword evidence="10" id="KW-1185">Reference proteome</keyword>
<organism evidence="9 10">
    <name type="scientific">Aeromicrobium alkaliterrae</name>
    <dbReference type="NCBI Taxonomy" id="302168"/>
    <lineage>
        <taxon>Bacteria</taxon>
        <taxon>Bacillati</taxon>
        <taxon>Actinomycetota</taxon>
        <taxon>Actinomycetes</taxon>
        <taxon>Propionibacteriales</taxon>
        <taxon>Nocardioidaceae</taxon>
        <taxon>Aeromicrobium</taxon>
    </lineage>
</organism>
<feature type="transmembrane region" description="Helical" evidence="8">
    <location>
        <begin position="82"/>
        <end position="103"/>
    </location>
</feature>
<keyword evidence="3" id="KW-0813">Transport</keyword>
<gene>
    <name evidence="9" type="primary">fepG</name>
    <name evidence="9" type="ORF">GCM10009710_22540</name>
</gene>
<proteinExistence type="inferred from homology"/>
<protein>
    <submittedName>
        <fullName evidence="9">Iron-enterobactin ABC transporter permease</fullName>
    </submittedName>
</protein>
<dbReference type="CDD" id="cd06550">
    <property type="entry name" value="TM_ABC_iron-siderophores_like"/>
    <property type="match status" value="1"/>
</dbReference>
<feature type="transmembrane region" description="Helical" evidence="8">
    <location>
        <begin position="327"/>
        <end position="346"/>
    </location>
</feature>
<keyword evidence="4" id="KW-1003">Cell membrane</keyword>
<keyword evidence="6 8" id="KW-1133">Transmembrane helix</keyword>
<evidence type="ECO:0000256" key="4">
    <source>
        <dbReference type="ARBA" id="ARBA00022475"/>
    </source>
</evidence>
<feature type="transmembrane region" description="Helical" evidence="8">
    <location>
        <begin position="29"/>
        <end position="49"/>
    </location>
</feature>
<evidence type="ECO:0000256" key="7">
    <source>
        <dbReference type="ARBA" id="ARBA00023136"/>
    </source>
</evidence>
<reference evidence="10" key="1">
    <citation type="journal article" date="2019" name="Int. J. Syst. Evol. Microbiol.">
        <title>The Global Catalogue of Microorganisms (GCM) 10K type strain sequencing project: providing services to taxonomists for standard genome sequencing and annotation.</title>
        <authorList>
            <consortium name="The Broad Institute Genomics Platform"/>
            <consortium name="The Broad Institute Genome Sequencing Center for Infectious Disease"/>
            <person name="Wu L."/>
            <person name="Ma J."/>
        </authorList>
    </citation>
    <scope>NUCLEOTIDE SEQUENCE [LARGE SCALE GENOMIC DNA]</scope>
    <source>
        <strain evidence="10">JCM 13518</strain>
    </source>
</reference>
<dbReference type="Gene3D" id="1.10.3470.10">
    <property type="entry name" value="ABC transporter involved in vitamin B12 uptake, BtuC"/>
    <property type="match status" value="1"/>
</dbReference>
<name>A0ABP4VYK7_9ACTN</name>
<accession>A0ABP4VYK7</accession>
<evidence type="ECO:0000313" key="10">
    <source>
        <dbReference type="Proteomes" id="UP001501057"/>
    </source>
</evidence>
<evidence type="ECO:0000256" key="3">
    <source>
        <dbReference type="ARBA" id="ARBA00022448"/>
    </source>
</evidence>
<keyword evidence="5 8" id="KW-0812">Transmembrane</keyword>
<dbReference type="SUPFAM" id="SSF81345">
    <property type="entry name" value="ABC transporter involved in vitamin B12 uptake, BtuC"/>
    <property type="match status" value="1"/>
</dbReference>
<feature type="transmembrane region" description="Helical" evidence="8">
    <location>
        <begin position="163"/>
        <end position="184"/>
    </location>
</feature>
<evidence type="ECO:0000256" key="8">
    <source>
        <dbReference type="SAM" id="Phobius"/>
    </source>
</evidence>
<dbReference type="InterPro" id="IPR037294">
    <property type="entry name" value="ABC_BtuC-like"/>
</dbReference>
<evidence type="ECO:0000313" key="9">
    <source>
        <dbReference type="EMBL" id="GAA1741878.1"/>
    </source>
</evidence>
<dbReference type="Proteomes" id="UP001501057">
    <property type="component" value="Unassembled WGS sequence"/>
</dbReference>
<feature type="transmembrane region" description="Helical" evidence="8">
    <location>
        <begin position="255"/>
        <end position="279"/>
    </location>
</feature>
<keyword evidence="7 8" id="KW-0472">Membrane</keyword>
<evidence type="ECO:0000256" key="6">
    <source>
        <dbReference type="ARBA" id="ARBA00022989"/>
    </source>
</evidence>
<dbReference type="PANTHER" id="PTHR30472">
    <property type="entry name" value="FERRIC ENTEROBACTIN TRANSPORT SYSTEM PERMEASE PROTEIN"/>
    <property type="match status" value="1"/>
</dbReference>
<dbReference type="PANTHER" id="PTHR30472:SF24">
    <property type="entry name" value="FERRIC ENTEROBACTIN TRANSPORT SYSTEM PERMEASE PROTEIN FEPG"/>
    <property type="match status" value="1"/>
</dbReference>
<sequence>MVSAVATRDPRVLALRVGPVSARIRTRSAVVIGLLGAAALGTMLLALTVGRGGLEPGSILYALTPDASKADRLVFEWRGSRALAAIVFGACLGVSGAIFQTVTRNPLGSPDVIGLNAGSYAGVVAVISLGGIGFTAMAVGSITGGLVAAAAVYLLAFKQGVNGFRLIIVGIAVGAVLTSLTSWFSVKSDLDVALRAAIWGAGSLNGTRWEVLAAAGGLALVTALALPHVARVLPQLALGDDAASSLGLRLEPTKALLVVVGVVLSALVTAVTGPIQFIALAAPQIARRLVTPGGGSGPDVVGSALVGAVLLGTADLLAQYALPGTTVPVGAVTVVLGGVYLVWLLFRESGRS</sequence>
<evidence type="ECO:0000256" key="2">
    <source>
        <dbReference type="ARBA" id="ARBA00007935"/>
    </source>
</evidence>
<comment type="caution">
    <text evidence="9">The sequence shown here is derived from an EMBL/GenBank/DDBJ whole genome shotgun (WGS) entry which is preliminary data.</text>
</comment>